<accession>A0A183EZU8</accession>
<evidence type="ECO:0000313" key="3">
    <source>
        <dbReference type="Proteomes" id="UP000271098"/>
    </source>
</evidence>
<dbReference type="Proteomes" id="UP000271098">
    <property type="component" value="Unassembled WGS sequence"/>
</dbReference>
<sequence>MNHLEAPLNEDDENISNKSSARKEDENLPSNKRIMPGRKAKSLVSRYHDDLYDISSPAKKRGRREVLQQTSLQTNICSVSLNNVRSAYEFVKC</sequence>
<evidence type="ECO:0000313" key="4">
    <source>
        <dbReference type="WBParaSite" id="GPUH_0002651901-mRNA-1"/>
    </source>
</evidence>
<dbReference type="EMBL" id="UYRT01111381">
    <property type="protein sequence ID" value="VDN45629.1"/>
    <property type="molecule type" value="Genomic_DNA"/>
</dbReference>
<reference evidence="4" key="1">
    <citation type="submission" date="2016-06" db="UniProtKB">
        <authorList>
            <consortium name="WormBaseParasite"/>
        </authorList>
    </citation>
    <scope>IDENTIFICATION</scope>
</reference>
<keyword evidence="3" id="KW-1185">Reference proteome</keyword>
<feature type="region of interest" description="Disordered" evidence="1">
    <location>
        <begin position="1"/>
        <end position="40"/>
    </location>
</feature>
<dbReference type="AlphaFoldDB" id="A0A183EZU8"/>
<evidence type="ECO:0000313" key="2">
    <source>
        <dbReference type="EMBL" id="VDN45629.1"/>
    </source>
</evidence>
<dbReference type="WBParaSite" id="GPUH_0002651901-mRNA-1">
    <property type="protein sequence ID" value="GPUH_0002651901-mRNA-1"/>
    <property type="gene ID" value="GPUH_0002651901"/>
</dbReference>
<name>A0A183EZU8_9BILA</name>
<evidence type="ECO:0000256" key="1">
    <source>
        <dbReference type="SAM" id="MobiDB-lite"/>
    </source>
</evidence>
<protein>
    <submittedName>
        <fullName evidence="2 4">Uncharacterized protein</fullName>
    </submittedName>
</protein>
<proteinExistence type="predicted"/>
<reference evidence="2 3" key="2">
    <citation type="submission" date="2018-11" db="EMBL/GenBank/DDBJ databases">
        <authorList>
            <consortium name="Pathogen Informatics"/>
        </authorList>
    </citation>
    <scope>NUCLEOTIDE SEQUENCE [LARGE SCALE GENOMIC DNA]</scope>
</reference>
<organism evidence="4">
    <name type="scientific">Gongylonema pulchrum</name>
    <dbReference type="NCBI Taxonomy" id="637853"/>
    <lineage>
        <taxon>Eukaryota</taxon>
        <taxon>Metazoa</taxon>
        <taxon>Ecdysozoa</taxon>
        <taxon>Nematoda</taxon>
        <taxon>Chromadorea</taxon>
        <taxon>Rhabditida</taxon>
        <taxon>Spirurina</taxon>
        <taxon>Spiruromorpha</taxon>
        <taxon>Spiruroidea</taxon>
        <taxon>Gongylonematidae</taxon>
        <taxon>Gongylonema</taxon>
    </lineage>
</organism>
<gene>
    <name evidence="2" type="ORF">GPUH_LOCUS26489</name>
</gene>